<dbReference type="SUPFAM" id="SSF51735">
    <property type="entry name" value="NAD(P)-binding Rossmann-fold domains"/>
    <property type="match status" value="1"/>
</dbReference>
<organism evidence="5 6">
    <name type="scientific">Oculimacula yallundae</name>
    <dbReference type="NCBI Taxonomy" id="86028"/>
    <lineage>
        <taxon>Eukaryota</taxon>
        <taxon>Fungi</taxon>
        <taxon>Dikarya</taxon>
        <taxon>Ascomycota</taxon>
        <taxon>Pezizomycotina</taxon>
        <taxon>Leotiomycetes</taxon>
        <taxon>Helotiales</taxon>
        <taxon>Ploettnerulaceae</taxon>
        <taxon>Oculimacula</taxon>
    </lineage>
</organism>
<dbReference type="PANTHER" id="PTHR42748">
    <property type="entry name" value="NITROGEN METABOLITE REPRESSION PROTEIN NMRA FAMILY MEMBER"/>
    <property type="match status" value="1"/>
</dbReference>
<dbReference type="InterPro" id="IPR008030">
    <property type="entry name" value="NmrA-like"/>
</dbReference>
<gene>
    <name evidence="5" type="ORF">VTL71DRAFT_10912</name>
</gene>
<feature type="domain" description="NmrA-like" evidence="4">
    <location>
        <begin position="3"/>
        <end position="301"/>
    </location>
</feature>
<dbReference type="Gene3D" id="3.40.50.720">
    <property type="entry name" value="NAD(P)-binding Rossmann-like Domain"/>
    <property type="match status" value="1"/>
</dbReference>
<feature type="region of interest" description="Disordered" evidence="3">
    <location>
        <begin position="23"/>
        <end position="45"/>
    </location>
</feature>
<dbReference type="Pfam" id="PF05368">
    <property type="entry name" value="NmrA"/>
    <property type="match status" value="1"/>
</dbReference>
<dbReference type="EMBL" id="JAZHXI010000003">
    <property type="protein sequence ID" value="KAL2073586.1"/>
    <property type="molecule type" value="Genomic_DNA"/>
</dbReference>
<keyword evidence="2" id="KW-0521">NADP</keyword>
<evidence type="ECO:0000256" key="3">
    <source>
        <dbReference type="SAM" id="MobiDB-lite"/>
    </source>
</evidence>
<evidence type="ECO:0000256" key="2">
    <source>
        <dbReference type="ARBA" id="ARBA00022857"/>
    </source>
</evidence>
<dbReference type="PANTHER" id="PTHR42748:SF7">
    <property type="entry name" value="NMRA LIKE REDOX SENSOR 1-RELATED"/>
    <property type="match status" value="1"/>
</dbReference>
<dbReference type="InterPro" id="IPR036291">
    <property type="entry name" value="NAD(P)-bd_dom_sf"/>
</dbReference>
<dbReference type="InterPro" id="IPR051164">
    <property type="entry name" value="NmrA-like_oxidored"/>
</dbReference>
<accession>A0ABR4CUF2</accession>
<sequence length="353" mass="38385">MRRNILVTGATGKQGQALIKALLQPPSDSNSGPGSGDARGETAAQPDLESHTYHIYALTRNTTSPASKHLASLSSENLTLVQGDLDISSSIREIFTKAKDDSAVGGIWGVFAVLAYPGLGAEADGEEYQGKMLADLALEFGVECFVYSSVGRSGPEYEAELTLDRRAKRNVENHVRLRGLGWTILRPGFFMENFGGFIGSITSTVLKSGLNAGTTVGLIASEDVGNVAAAVFRDHEKYRSKILLVIAEYVTMNQMYASYQQAKGKPMPSVPGMFGKLLLKFNKATQELIEDIKVNHHARTTGQYPTSKEERNLAMQAYRMKSYEEWLVAGKDGKDNQAGWNQVSLTSLVTGKH</sequence>
<keyword evidence="6" id="KW-1185">Reference proteome</keyword>
<name>A0ABR4CUF2_9HELO</name>
<comment type="caution">
    <text evidence="5">The sequence shown here is derived from an EMBL/GenBank/DDBJ whole genome shotgun (WGS) entry which is preliminary data.</text>
</comment>
<dbReference type="Proteomes" id="UP001595075">
    <property type="component" value="Unassembled WGS sequence"/>
</dbReference>
<reference evidence="5 6" key="1">
    <citation type="journal article" date="2024" name="Commun. Biol.">
        <title>Comparative genomic analysis of thermophilic fungi reveals convergent evolutionary adaptations and gene losses.</title>
        <authorList>
            <person name="Steindorff A.S."/>
            <person name="Aguilar-Pontes M.V."/>
            <person name="Robinson A.J."/>
            <person name="Andreopoulos B."/>
            <person name="LaButti K."/>
            <person name="Kuo A."/>
            <person name="Mondo S."/>
            <person name="Riley R."/>
            <person name="Otillar R."/>
            <person name="Haridas S."/>
            <person name="Lipzen A."/>
            <person name="Grimwood J."/>
            <person name="Schmutz J."/>
            <person name="Clum A."/>
            <person name="Reid I.D."/>
            <person name="Moisan M.C."/>
            <person name="Butler G."/>
            <person name="Nguyen T.T.M."/>
            <person name="Dewar K."/>
            <person name="Conant G."/>
            <person name="Drula E."/>
            <person name="Henrissat B."/>
            <person name="Hansel C."/>
            <person name="Singer S."/>
            <person name="Hutchinson M.I."/>
            <person name="de Vries R.P."/>
            <person name="Natvig D.O."/>
            <person name="Powell A.J."/>
            <person name="Tsang A."/>
            <person name="Grigoriev I.V."/>
        </authorList>
    </citation>
    <scope>NUCLEOTIDE SEQUENCE [LARGE SCALE GENOMIC DNA]</scope>
    <source>
        <strain evidence="5 6">CBS 494.80</strain>
    </source>
</reference>
<proteinExistence type="inferred from homology"/>
<evidence type="ECO:0000313" key="5">
    <source>
        <dbReference type="EMBL" id="KAL2073586.1"/>
    </source>
</evidence>
<evidence type="ECO:0000259" key="4">
    <source>
        <dbReference type="Pfam" id="PF05368"/>
    </source>
</evidence>
<comment type="similarity">
    <text evidence="1">Belongs to the NmrA-type oxidoreductase family.</text>
</comment>
<protein>
    <recommendedName>
        <fullName evidence="4">NmrA-like domain-containing protein</fullName>
    </recommendedName>
</protein>
<evidence type="ECO:0000256" key="1">
    <source>
        <dbReference type="ARBA" id="ARBA00006328"/>
    </source>
</evidence>
<evidence type="ECO:0000313" key="6">
    <source>
        <dbReference type="Proteomes" id="UP001595075"/>
    </source>
</evidence>